<feature type="domain" description="Peptidase C1A papain C-terminal" evidence="22">
    <location>
        <begin position="1609"/>
        <end position="1826"/>
    </location>
</feature>
<evidence type="ECO:0000256" key="1">
    <source>
        <dbReference type="ARBA" id="ARBA00004477"/>
    </source>
</evidence>
<keyword evidence="6" id="KW-0645">Protease</keyword>
<keyword evidence="5" id="KW-0813">Transport</keyword>
<keyword evidence="25" id="KW-1185">Reference proteome</keyword>
<dbReference type="CDD" id="cd02248">
    <property type="entry name" value="Peptidase_C1A"/>
    <property type="match status" value="1"/>
</dbReference>
<dbReference type="CDD" id="cd00042">
    <property type="entry name" value="CY"/>
    <property type="match status" value="3"/>
</dbReference>
<dbReference type="PROSITE" id="PS00287">
    <property type="entry name" value="CYSTATIN"/>
    <property type="match status" value="2"/>
</dbReference>
<feature type="compositionally biased region" description="Basic and acidic residues" evidence="19">
    <location>
        <begin position="753"/>
        <end position="764"/>
    </location>
</feature>
<evidence type="ECO:0000313" key="25">
    <source>
        <dbReference type="Proteomes" id="UP001152799"/>
    </source>
</evidence>
<dbReference type="PRINTS" id="PR00705">
    <property type="entry name" value="PAPAIN"/>
</dbReference>
<evidence type="ECO:0000256" key="13">
    <source>
        <dbReference type="ARBA" id="ARBA00022989"/>
    </source>
</evidence>
<dbReference type="PROSITE" id="PS00139">
    <property type="entry name" value="THIOL_PROTEASE_CYS"/>
    <property type="match status" value="1"/>
</dbReference>
<evidence type="ECO:0000256" key="14">
    <source>
        <dbReference type="ARBA" id="ARBA00023034"/>
    </source>
</evidence>
<evidence type="ECO:0000256" key="6">
    <source>
        <dbReference type="ARBA" id="ARBA00022670"/>
    </source>
</evidence>
<dbReference type="SMART" id="SM00043">
    <property type="entry name" value="CY"/>
    <property type="match status" value="4"/>
</dbReference>
<dbReference type="GO" id="GO:0005793">
    <property type="term" value="C:endoplasmic reticulum-Golgi intermediate compartment"/>
    <property type="evidence" value="ECO:0007669"/>
    <property type="project" value="TreeGrafter"/>
</dbReference>
<evidence type="ECO:0000256" key="20">
    <source>
        <dbReference type="SAM" id="Phobius"/>
    </source>
</evidence>
<keyword evidence="15 20" id="KW-0472">Membrane</keyword>
<feature type="domain" description="Cystatin" evidence="21">
    <location>
        <begin position="1267"/>
        <end position="1370"/>
    </location>
</feature>
<dbReference type="Pfam" id="PF00031">
    <property type="entry name" value="Cystatin"/>
    <property type="match status" value="4"/>
</dbReference>
<dbReference type="InterPro" id="IPR000668">
    <property type="entry name" value="Peptidase_C1A_C"/>
</dbReference>
<dbReference type="GO" id="GO:0006888">
    <property type="term" value="P:endoplasmic reticulum to Golgi vesicle-mediated transport"/>
    <property type="evidence" value="ECO:0007669"/>
    <property type="project" value="InterPro"/>
</dbReference>
<feature type="transmembrane region" description="Helical" evidence="20">
    <location>
        <begin position="258"/>
        <end position="277"/>
    </location>
</feature>
<dbReference type="GO" id="GO:0004869">
    <property type="term" value="F:cysteine-type endopeptidase inhibitor activity"/>
    <property type="evidence" value="ECO:0007669"/>
    <property type="project" value="InterPro"/>
</dbReference>
<evidence type="ECO:0000259" key="21">
    <source>
        <dbReference type="SMART" id="SM00043"/>
    </source>
</evidence>
<dbReference type="Proteomes" id="UP001152799">
    <property type="component" value="Chromosome 3"/>
</dbReference>
<dbReference type="PROSITE" id="PS00639">
    <property type="entry name" value="THIOL_PROTEASE_HIS"/>
    <property type="match status" value="1"/>
</dbReference>
<dbReference type="GO" id="GO:0006508">
    <property type="term" value="P:proteolysis"/>
    <property type="evidence" value="ECO:0007669"/>
    <property type="project" value="UniProtKB-KW"/>
</dbReference>
<reference evidence="24" key="1">
    <citation type="submission" date="2022-01" db="EMBL/GenBank/DDBJ databases">
        <authorList>
            <person name="King R."/>
        </authorList>
    </citation>
    <scope>NUCLEOTIDE SEQUENCE</scope>
</reference>
<comment type="similarity">
    <text evidence="3">Belongs to the cystatin family.</text>
</comment>
<evidence type="ECO:0000256" key="9">
    <source>
        <dbReference type="ARBA" id="ARBA00022801"/>
    </source>
</evidence>
<feature type="transmembrane region" description="Helical" evidence="20">
    <location>
        <begin position="224"/>
        <end position="246"/>
    </location>
</feature>
<feature type="domain" description="Cystatin" evidence="21">
    <location>
        <begin position="1004"/>
        <end position="1112"/>
    </location>
</feature>
<feature type="region of interest" description="Disordered" evidence="19">
    <location>
        <begin position="782"/>
        <end position="1007"/>
    </location>
</feature>
<dbReference type="OrthoDB" id="387093at2759"/>
<keyword evidence="11" id="KW-0256">Endoplasmic reticulum</keyword>
<dbReference type="InterPro" id="IPR018073">
    <property type="entry name" value="Prot_inh_cystat_CS"/>
</dbReference>
<dbReference type="SUPFAM" id="SSF54001">
    <property type="entry name" value="Cysteine proteinases"/>
    <property type="match status" value="1"/>
</dbReference>
<feature type="region of interest" description="Disordered" evidence="19">
    <location>
        <begin position="1249"/>
        <end position="1276"/>
    </location>
</feature>
<dbReference type="PANTHER" id="PTHR14083">
    <property type="entry name" value="YIP1 INTERACTING FACTOR HOMOLOG YIF1 PROTEIN"/>
    <property type="match status" value="1"/>
</dbReference>
<dbReference type="InterPro" id="IPR025661">
    <property type="entry name" value="Pept_asp_AS"/>
</dbReference>
<feature type="domain" description="Cathepsin propeptide inhibitor" evidence="23">
    <location>
        <begin position="1524"/>
        <end position="1581"/>
    </location>
</feature>
<dbReference type="FunFam" id="3.90.70.10:FF:000130">
    <property type="entry name" value="Cysteine proteinase 1"/>
    <property type="match status" value="1"/>
</dbReference>
<dbReference type="GO" id="GO:0008234">
    <property type="term" value="F:cysteine-type peptidase activity"/>
    <property type="evidence" value="ECO:0007669"/>
    <property type="project" value="UniProtKB-KW"/>
</dbReference>
<keyword evidence="13 20" id="KW-1133">Transmembrane helix</keyword>
<sequence length="1828" mass="204359">MNYNANTGPRNATFGKKIKRVSDVNAMGYNPYGSPNQPQNVYPDLGAVNDLSMQGGNFQQQGYGIANRPSLDGAFTNNVPAPGVNFNNPVQQPYQQNPFPITPNIGMLGQPMVQDMAMQYGQQLAGAGKNIIKQEVEKYVPVTKLKYYFAVDTKYVISKLALLFFPFTHTDWSVKYESDGPVQPRFEINAPDLYIPTMAYITYVLVAGLVLGMQDKFSPEQIGITASSALAWCLIELAIYSTILYVLQVETSLKTLDLLACSGYKFVGTIISILVSLVAGRSGYYISLLYTNIALSFFLVRSLKVQVLAEKSAKDHSYYGSAKQLYQHLTKLGGHQKKNGDILEVSIEVEVDCNNRYPDVSCNEHTLNCHAFVGRNTAGIYEVLSDVKCSPKIEITVEDFSDSKTIPFVSAMPNGNEKLDLSNEALPPGQGNADFVAIRKDNIPCLGCPFDLHTDAEGVDELIDTTIRHIESERNQRHKITNIRRLQQQVVAGVKYILLADVAATTCSKDADISAPCVLDSSAEPLTCEVIFIQKPWIDKGKHIIKNNCTLSQEFEPVSHSRPDRDDLSNDILPHKDLDIATPDVQPKPNTPNYDAMAQNGNIDEPIIDAGRLADIESQILFGGMLEEAPTKIKSDANLASPQIVQKEPNIVTENFDHLSVEPLNSEQPSQLTTLYASMPAVEQIKPIVVMYTSQNADNYFPDIKTTMGSFGGYNSFWPPRFVRELHSESSESDSKSSEEKVAGAKNIPTAEKTNKEKSSSVKPDLELTTIEDVEVNTESIRKKRNIDSNSQSDKIKGNDDNMSGSKENDDISTSGESKRVKRSKSSFDSSEESGEKRRKHSKSSESDSSDDDDSESKEHHRKHRQSDDSEESTRRLSKKKDSSSSSESNEDSGSSEKKHKKHSRAESGSNEDCPTKGKKHESTEDDNDNDHEKTKKKCSENANSREDNDDNSKITLPKCNKDISASKLNKTKDDSNNEINEEENGDSTARPARATPEALKRKRSIGQLEKISPDEKVIVRDLADFAAATLDNIDDDHHKRVILQILGAKKLKLDGTYYQIILRLGISHCHENEYHENCREKLFTNQTKICKVQVFVEDDFSNPKVVKSQCQNIKKDADDRNRTNYSRYKRALLVGGHSPIAANDPDVEKFLGATLKHLDSVSGTPNKHTTVEVLSATSQVVAGVRYIIKAKIGVTNCGETKENQQGSCELLADLPPEICTIDVWDRPWLNKTIYKVKCADEKSTETKTYSFGDEEEDKDHSRKKRGIPGGENSLPESEIQDYLRKCLIHLDSTSAESNKYISEKVLKATTQVVAGSLVKIKAQVTVSNCPKTSDMKDCVKLEGSPSILCKFEIWEKPWMNFTETSVKCEDRPKEVFRSKREIGGWERPESYESENSHKLNESKATIIVSKALEYLSTSTQPGKILTLMKLTNTHHLQEFESEFWKIEAQVALCQQFKLAPSIHLTLPLCPAHFEHFKCQFVARINSYSLLEHMKVNITCENDKESYVYDPIKKSEDEALGAMFTEFAIKYKKAYKDEAEYNYRSKVFRDNLNKIALLNKYEKGTGRYGITSFADMSEKEFSNSHGLRPDLRHSNDLPFARAKIPDVKLPVEFDWREKGAVTEVKNQGLCGSCWAFSVTGNVEGQYAIAHGKLLEFSEQELVDCDKVDEGCNGGLMDNAYRVIEKLGGLETESDYPYEGDDEKCHFDPAKVEVQLSGALNISHNETDMAKWLLQNGPISIAINANAMQFYVGGVSHPWKMLCNPNSLDHGVLIVGFGEHHYSLFNRTLPYWIVKNSWGPSWGEQGYYRVYRGDGTCGLNQTPSSAIVE</sequence>
<evidence type="ECO:0000313" key="24">
    <source>
        <dbReference type="EMBL" id="CAG9766233.1"/>
    </source>
</evidence>
<feature type="transmembrane region" description="Helical" evidence="20">
    <location>
        <begin position="193"/>
        <end position="212"/>
    </location>
</feature>
<keyword evidence="17" id="KW-1015">Disulfide bond</keyword>
<evidence type="ECO:0000256" key="19">
    <source>
        <dbReference type="SAM" id="MobiDB-lite"/>
    </source>
</evidence>
<evidence type="ECO:0000256" key="12">
    <source>
        <dbReference type="ARBA" id="ARBA00022927"/>
    </source>
</evidence>
<dbReference type="InterPro" id="IPR000169">
    <property type="entry name" value="Pept_cys_AS"/>
</dbReference>
<keyword evidence="14" id="KW-0333">Golgi apparatus</keyword>
<comment type="similarity">
    <text evidence="4">Belongs to the YIF1 family.</text>
</comment>
<proteinExistence type="inferred from homology"/>
<comment type="subcellular location">
    <subcellularLocation>
        <location evidence="1">Endoplasmic reticulum membrane</location>
        <topology evidence="1">Multi-pass membrane protein</topology>
    </subcellularLocation>
    <subcellularLocation>
        <location evidence="2">Golgi apparatus membrane</location>
        <topology evidence="2">Multi-pass membrane protein</topology>
    </subcellularLocation>
</comment>
<keyword evidence="16" id="KW-0865">Zymogen</keyword>
<dbReference type="SMART" id="SM00645">
    <property type="entry name" value="Pept_C1"/>
    <property type="match status" value="1"/>
</dbReference>
<gene>
    <name evidence="24" type="ORF">CEUTPL_LOCUS6820</name>
</gene>
<feature type="compositionally biased region" description="Basic and acidic residues" evidence="19">
    <location>
        <begin position="866"/>
        <end position="883"/>
    </location>
</feature>
<evidence type="ECO:0000256" key="2">
    <source>
        <dbReference type="ARBA" id="ARBA00004653"/>
    </source>
</evidence>
<evidence type="ECO:0000256" key="10">
    <source>
        <dbReference type="ARBA" id="ARBA00022807"/>
    </source>
</evidence>
<feature type="domain" description="Cystatin" evidence="21">
    <location>
        <begin position="1133"/>
        <end position="1240"/>
    </location>
</feature>
<dbReference type="PANTHER" id="PTHR14083:SF0">
    <property type="entry name" value="YIP1D-INTERACTING FACTOR 1, ISOFORM C"/>
    <property type="match status" value="1"/>
</dbReference>
<dbReference type="GO" id="GO:0015031">
    <property type="term" value="P:protein transport"/>
    <property type="evidence" value="ECO:0007669"/>
    <property type="project" value="UniProtKB-KW"/>
</dbReference>
<accession>A0A9N9MPY0</accession>
<evidence type="ECO:0000256" key="7">
    <source>
        <dbReference type="ARBA" id="ARBA00022692"/>
    </source>
</evidence>
<name>A0A9N9MPY0_9CUCU</name>
<evidence type="ECO:0000256" key="4">
    <source>
        <dbReference type="ARBA" id="ARBA00009727"/>
    </source>
</evidence>
<protein>
    <submittedName>
        <fullName evidence="24">Uncharacterized protein</fullName>
    </submittedName>
</protein>
<dbReference type="Pfam" id="PF00112">
    <property type="entry name" value="Peptidase_C1"/>
    <property type="match status" value="1"/>
</dbReference>
<dbReference type="SUPFAM" id="SSF54403">
    <property type="entry name" value="Cystatin/monellin"/>
    <property type="match status" value="4"/>
</dbReference>
<evidence type="ECO:0000256" key="18">
    <source>
        <dbReference type="ARBA" id="ARBA00023180"/>
    </source>
</evidence>
<feature type="transmembrane region" description="Helical" evidence="20">
    <location>
        <begin position="284"/>
        <end position="303"/>
    </location>
</feature>
<evidence type="ECO:0000256" key="15">
    <source>
        <dbReference type="ARBA" id="ARBA00023136"/>
    </source>
</evidence>
<organism evidence="24 25">
    <name type="scientific">Ceutorhynchus assimilis</name>
    <name type="common">cabbage seed weevil</name>
    <dbReference type="NCBI Taxonomy" id="467358"/>
    <lineage>
        <taxon>Eukaryota</taxon>
        <taxon>Metazoa</taxon>
        <taxon>Ecdysozoa</taxon>
        <taxon>Arthropoda</taxon>
        <taxon>Hexapoda</taxon>
        <taxon>Insecta</taxon>
        <taxon>Pterygota</taxon>
        <taxon>Neoptera</taxon>
        <taxon>Endopterygota</taxon>
        <taxon>Coleoptera</taxon>
        <taxon>Polyphaga</taxon>
        <taxon>Cucujiformia</taxon>
        <taxon>Curculionidae</taxon>
        <taxon>Ceutorhynchinae</taxon>
        <taxon>Ceutorhynchus</taxon>
    </lineage>
</organism>
<feature type="region of interest" description="Disordered" evidence="19">
    <location>
        <begin position="728"/>
        <end position="764"/>
    </location>
</feature>
<evidence type="ECO:0000256" key="17">
    <source>
        <dbReference type="ARBA" id="ARBA00023157"/>
    </source>
</evidence>
<dbReference type="EMBL" id="OU892279">
    <property type="protein sequence ID" value="CAG9766233.1"/>
    <property type="molecule type" value="Genomic_DNA"/>
</dbReference>
<dbReference type="InterPro" id="IPR025660">
    <property type="entry name" value="Pept_his_AS"/>
</dbReference>
<dbReference type="PROSITE" id="PS00640">
    <property type="entry name" value="THIOL_PROTEASE_ASN"/>
    <property type="match status" value="1"/>
</dbReference>
<keyword evidence="8" id="KW-0732">Signal</keyword>
<dbReference type="Gene3D" id="3.90.70.10">
    <property type="entry name" value="Cysteine proteinases"/>
    <property type="match status" value="1"/>
</dbReference>
<dbReference type="InterPro" id="IPR005578">
    <property type="entry name" value="Yif1_fam"/>
</dbReference>
<feature type="domain" description="Cystatin" evidence="21">
    <location>
        <begin position="444"/>
        <end position="550"/>
    </location>
</feature>
<dbReference type="InterPro" id="IPR013201">
    <property type="entry name" value="Prot_inhib_I29"/>
</dbReference>
<evidence type="ECO:0000259" key="23">
    <source>
        <dbReference type="SMART" id="SM00848"/>
    </source>
</evidence>
<dbReference type="InterPro" id="IPR046350">
    <property type="entry name" value="Cystatin_sf"/>
</dbReference>
<keyword evidence="18" id="KW-0325">Glycoprotein</keyword>
<dbReference type="GO" id="GO:0005789">
    <property type="term" value="C:endoplasmic reticulum membrane"/>
    <property type="evidence" value="ECO:0007669"/>
    <property type="project" value="UniProtKB-SubCell"/>
</dbReference>
<keyword evidence="12" id="KW-0653">Protein transport</keyword>
<keyword evidence="7 20" id="KW-0812">Transmembrane</keyword>
<dbReference type="GO" id="GO:0030134">
    <property type="term" value="C:COPII-coated ER to Golgi transport vesicle"/>
    <property type="evidence" value="ECO:0007669"/>
    <property type="project" value="TreeGrafter"/>
</dbReference>
<evidence type="ECO:0000256" key="5">
    <source>
        <dbReference type="ARBA" id="ARBA00022448"/>
    </source>
</evidence>
<evidence type="ECO:0000256" key="3">
    <source>
        <dbReference type="ARBA" id="ARBA00009403"/>
    </source>
</evidence>
<dbReference type="SMART" id="SM00848">
    <property type="entry name" value="Inhibitor_I29"/>
    <property type="match status" value="1"/>
</dbReference>
<dbReference type="Pfam" id="PF03878">
    <property type="entry name" value="YIF1"/>
    <property type="match status" value="1"/>
</dbReference>
<dbReference type="Pfam" id="PF08246">
    <property type="entry name" value="Inhibitor_I29"/>
    <property type="match status" value="1"/>
</dbReference>
<keyword evidence="10" id="KW-0788">Thiol protease</keyword>
<dbReference type="InterPro" id="IPR038765">
    <property type="entry name" value="Papain-like_cys_pep_sf"/>
</dbReference>
<evidence type="ECO:0000256" key="11">
    <source>
        <dbReference type="ARBA" id="ARBA00022824"/>
    </source>
</evidence>
<keyword evidence="9" id="KW-0378">Hydrolase</keyword>
<dbReference type="Gene3D" id="3.10.450.10">
    <property type="match status" value="4"/>
</dbReference>
<evidence type="ECO:0000256" key="8">
    <source>
        <dbReference type="ARBA" id="ARBA00022729"/>
    </source>
</evidence>
<evidence type="ECO:0000256" key="16">
    <source>
        <dbReference type="ARBA" id="ARBA00023145"/>
    </source>
</evidence>
<dbReference type="InterPro" id="IPR000010">
    <property type="entry name" value="Cystatin_dom"/>
</dbReference>
<dbReference type="GO" id="GO:0000139">
    <property type="term" value="C:Golgi membrane"/>
    <property type="evidence" value="ECO:0007669"/>
    <property type="project" value="UniProtKB-SubCell"/>
</dbReference>
<dbReference type="InterPro" id="IPR039417">
    <property type="entry name" value="Peptidase_C1A_papain-like"/>
</dbReference>
<feature type="compositionally biased region" description="Basic and acidic residues" evidence="19">
    <location>
        <begin position="931"/>
        <end position="953"/>
    </location>
</feature>
<feature type="compositionally biased region" description="Basic and acidic residues" evidence="19">
    <location>
        <begin position="728"/>
        <end position="743"/>
    </location>
</feature>
<evidence type="ECO:0000259" key="22">
    <source>
        <dbReference type="SMART" id="SM00645"/>
    </source>
</evidence>